<evidence type="ECO:0000256" key="1">
    <source>
        <dbReference type="SAM" id="Phobius"/>
    </source>
</evidence>
<dbReference type="EMBL" id="JABMCE010000060">
    <property type="protein sequence ID" value="NUU13142.1"/>
    <property type="molecule type" value="Genomic_DNA"/>
</dbReference>
<keyword evidence="1" id="KW-0472">Membrane</keyword>
<keyword evidence="1" id="KW-0812">Transmembrane</keyword>
<dbReference type="Proteomes" id="UP000573001">
    <property type="component" value="Unassembled WGS sequence"/>
</dbReference>
<gene>
    <name evidence="2" type="ORF">HP507_04735</name>
</gene>
<proteinExistence type="predicted"/>
<dbReference type="InterPro" id="IPR005325">
    <property type="entry name" value="DUF308_memb"/>
</dbReference>
<organism evidence="2 3">
    <name type="scientific">Curtobacterium pusillum</name>
    <dbReference type="NCBI Taxonomy" id="69373"/>
    <lineage>
        <taxon>Bacteria</taxon>
        <taxon>Bacillati</taxon>
        <taxon>Actinomycetota</taxon>
        <taxon>Actinomycetes</taxon>
        <taxon>Micrococcales</taxon>
        <taxon>Microbacteriaceae</taxon>
        <taxon>Curtobacterium</taxon>
    </lineage>
</organism>
<evidence type="ECO:0000313" key="2">
    <source>
        <dbReference type="EMBL" id="NUU13142.1"/>
    </source>
</evidence>
<sequence>MRSIVVSVPFALVVSVALVAFGAVLATAPGTAGLWISNAVAAVALFVAIVYTGAAIRRRRSRHN</sequence>
<evidence type="ECO:0000313" key="3">
    <source>
        <dbReference type="Proteomes" id="UP000573001"/>
    </source>
</evidence>
<feature type="transmembrane region" description="Helical" evidence="1">
    <location>
        <begin position="36"/>
        <end position="56"/>
    </location>
</feature>
<accession>A0ABX2M4U2</accession>
<reference evidence="2 3" key="1">
    <citation type="submission" date="2020-05" db="EMBL/GenBank/DDBJ databases">
        <title>Genome Sequencing of Type Strains.</title>
        <authorList>
            <person name="Lemaire J.F."/>
            <person name="Inderbitzin P."/>
            <person name="Gregorio O.A."/>
            <person name="Collins S.B."/>
            <person name="Wespe N."/>
            <person name="Knight-Connoni V."/>
        </authorList>
    </citation>
    <scope>NUCLEOTIDE SEQUENCE [LARGE SCALE GENOMIC DNA]</scope>
    <source>
        <strain evidence="2 3">ATCC 19096</strain>
    </source>
</reference>
<dbReference type="RefSeq" id="WP_175350696.1">
    <property type="nucleotide sequence ID" value="NZ_BAAAWQ010000001.1"/>
</dbReference>
<keyword evidence="1" id="KW-1133">Transmembrane helix</keyword>
<dbReference type="Pfam" id="PF03729">
    <property type="entry name" value="DUF308"/>
    <property type="match status" value="1"/>
</dbReference>
<keyword evidence="3" id="KW-1185">Reference proteome</keyword>
<name>A0ABX2M4U2_9MICO</name>
<comment type="caution">
    <text evidence="2">The sequence shown here is derived from an EMBL/GenBank/DDBJ whole genome shotgun (WGS) entry which is preliminary data.</text>
</comment>
<protein>
    <submittedName>
        <fullName evidence="2">Uncharacterized protein</fullName>
    </submittedName>
</protein>